<dbReference type="Proteomes" id="UP000252415">
    <property type="component" value="Unassembled WGS sequence"/>
</dbReference>
<comment type="pathway">
    <text evidence="9">Amino-acid biosynthesis; L-methionine biosynthesis via salvage pathway; L-methionine from S-methyl-5-thio-alpha-D-ribose 1-phosphate: step 5/6.</text>
</comment>
<keyword evidence="6 9" id="KW-0560">Oxidoreductase</keyword>
<dbReference type="GO" id="GO:0019284">
    <property type="term" value="P:L-methionine salvage from S-adenosylmethionine"/>
    <property type="evidence" value="ECO:0007669"/>
    <property type="project" value="InterPro"/>
</dbReference>
<dbReference type="CDD" id="cd02232">
    <property type="entry name" value="cupin_ARD"/>
    <property type="match status" value="1"/>
</dbReference>
<gene>
    <name evidence="9" type="primary">mtnD</name>
    <name evidence="10" type="ORF">DFP97_102163</name>
</gene>
<dbReference type="InterPro" id="IPR011051">
    <property type="entry name" value="RmlC_Cupin_sf"/>
</dbReference>
<organism evidence="10 11">
    <name type="scientific">Paenibacillus prosopidis</name>
    <dbReference type="NCBI Taxonomy" id="630520"/>
    <lineage>
        <taxon>Bacteria</taxon>
        <taxon>Bacillati</taxon>
        <taxon>Bacillota</taxon>
        <taxon>Bacilli</taxon>
        <taxon>Bacillales</taxon>
        <taxon>Paenibacillaceae</taxon>
        <taxon>Paenibacillus</taxon>
    </lineage>
</organism>
<dbReference type="InterPro" id="IPR023956">
    <property type="entry name" value="ARD_bac"/>
</dbReference>
<keyword evidence="8 9" id="KW-0486">Methionine biosynthesis</keyword>
<comment type="similarity">
    <text evidence="9">Belongs to the acireductone dioxygenase (ARD) family.</text>
</comment>
<keyword evidence="11" id="KW-1185">Reference proteome</keyword>
<name>A0A368W953_9BACL</name>
<keyword evidence="5 9" id="KW-0223">Dioxygenase</keyword>
<keyword evidence="4 9" id="KW-0479">Metal-binding</keyword>
<feature type="site" description="May play a role in transmitting local conformational changes" evidence="9">
    <location>
        <position position="104"/>
    </location>
</feature>
<dbReference type="EC" id="1.13.11.54" evidence="9"/>
<feature type="binding site" evidence="9">
    <location>
        <position position="99"/>
    </location>
    <ligand>
        <name>Ni(2+)</name>
        <dbReference type="ChEBI" id="CHEBI:49786"/>
    </ligand>
</feature>
<dbReference type="Pfam" id="PF03079">
    <property type="entry name" value="ARD"/>
    <property type="match status" value="1"/>
</dbReference>
<evidence type="ECO:0000256" key="5">
    <source>
        <dbReference type="ARBA" id="ARBA00022964"/>
    </source>
</evidence>
<feature type="binding site" evidence="9">
    <location>
        <position position="145"/>
    </location>
    <ligand>
        <name>Fe(2+)</name>
        <dbReference type="ChEBI" id="CHEBI:29033"/>
    </ligand>
</feature>
<feature type="binding site" evidence="9">
    <location>
        <position position="101"/>
    </location>
    <ligand>
        <name>Ni(2+)</name>
        <dbReference type="ChEBI" id="CHEBI:49786"/>
    </ligand>
</feature>
<evidence type="ECO:0000313" key="11">
    <source>
        <dbReference type="Proteomes" id="UP000252415"/>
    </source>
</evidence>
<dbReference type="GO" id="GO:0019509">
    <property type="term" value="P:L-methionine salvage from methylthioadenosine"/>
    <property type="evidence" value="ECO:0007669"/>
    <property type="project" value="UniProtKB-UniRule"/>
</dbReference>
<dbReference type="HAMAP" id="MF_01682">
    <property type="entry name" value="Salvage_MtnD"/>
    <property type="match status" value="1"/>
</dbReference>
<feature type="binding site" evidence="9">
    <location>
        <position position="105"/>
    </location>
    <ligand>
        <name>Fe(2+)</name>
        <dbReference type="ChEBI" id="CHEBI:29033"/>
    </ligand>
</feature>
<dbReference type="SUPFAM" id="SSF51182">
    <property type="entry name" value="RmlC-like cupins"/>
    <property type="match status" value="1"/>
</dbReference>
<comment type="catalytic activity">
    <reaction evidence="1 9">
        <text>1,2-dihydroxy-5-(methylsulfanyl)pent-1-en-3-one + O2 = 4-methylsulfanyl-2-oxobutanoate + formate + 2 H(+)</text>
        <dbReference type="Rhea" id="RHEA:24504"/>
        <dbReference type="ChEBI" id="CHEBI:15378"/>
        <dbReference type="ChEBI" id="CHEBI:15379"/>
        <dbReference type="ChEBI" id="CHEBI:15740"/>
        <dbReference type="ChEBI" id="CHEBI:16723"/>
        <dbReference type="ChEBI" id="CHEBI:49252"/>
        <dbReference type="EC" id="1.13.11.54"/>
    </reaction>
</comment>
<comment type="function">
    <text evidence="9">Catalyzes 2 different reactions between oxygene and the acireductone 1,2-dihydroxy-3-keto-5-methylthiopentene (DHK-MTPene) depending upon the metal bound in the active site. Fe-containing acireductone dioxygenase (Fe-ARD) produces formate and 2-keto-4-methylthiobutyrate (KMTB), the alpha-ketoacid precursor of methionine in the methionine recycle pathway. Ni-containing acireductone dioxygenase (Ni-ARD) produces methylthiopropionate, carbon monoxide and formate, and does not lie on the methionine recycle pathway.</text>
</comment>
<evidence type="ECO:0000313" key="10">
    <source>
        <dbReference type="EMBL" id="RCW50971.1"/>
    </source>
</evidence>
<sequence>MAEIRIRNTEQRIQGEENVRAFLEQQEVLYEHWDPSKLAENLQQKFVLSDEDKAQILSTFDEEIRDLAARRGYQTWDIIALSDATPNLDELLKKFENVHTHTEDEVRAITAGRGIFIIKGTDDVGYFDVELEAGDVISVPEYKPHFFTLMENRQIVAVRLFIETEGWIAHPYTDESFSSNKA</sequence>
<feature type="binding site" evidence="9">
    <location>
        <position position="145"/>
    </location>
    <ligand>
        <name>Ni(2+)</name>
        <dbReference type="ChEBI" id="CHEBI:49786"/>
    </ligand>
</feature>
<comment type="cofactor">
    <cofactor evidence="9">
        <name>Ni(2+)</name>
        <dbReference type="ChEBI" id="CHEBI:49786"/>
    </cofactor>
    <text evidence="9">Binds 1 nickel ion per monomer.</text>
</comment>
<keyword evidence="3 9" id="KW-0028">Amino-acid biosynthesis</keyword>
<evidence type="ECO:0000256" key="1">
    <source>
        <dbReference type="ARBA" id="ARBA00000428"/>
    </source>
</evidence>
<evidence type="ECO:0000256" key="4">
    <source>
        <dbReference type="ARBA" id="ARBA00022723"/>
    </source>
</evidence>
<dbReference type="PANTHER" id="PTHR23418">
    <property type="entry name" value="ACIREDUCTONE DIOXYGENASE"/>
    <property type="match status" value="1"/>
</dbReference>
<feature type="binding site" evidence="9">
    <location>
        <position position="101"/>
    </location>
    <ligand>
        <name>Fe(2+)</name>
        <dbReference type="ChEBI" id="CHEBI:29033"/>
    </ligand>
</feature>
<comment type="catalytic activity">
    <reaction evidence="9">
        <text>1,2-dihydroxy-5-(methylsulfanyl)pent-1-en-3-one + O2 = 3-(methylsulfanyl)propanoate + CO + formate + 2 H(+)</text>
        <dbReference type="Rhea" id="RHEA:14161"/>
        <dbReference type="ChEBI" id="CHEBI:15378"/>
        <dbReference type="ChEBI" id="CHEBI:15379"/>
        <dbReference type="ChEBI" id="CHEBI:15740"/>
        <dbReference type="ChEBI" id="CHEBI:17245"/>
        <dbReference type="ChEBI" id="CHEBI:49016"/>
        <dbReference type="ChEBI" id="CHEBI:49252"/>
        <dbReference type="EC" id="1.13.11.53"/>
    </reaction>
</comment>
<comment type="subunit">
    <text evidence="9">Monomer.</text>
</comment>
<dbReference type="AlphaFoldDB" id="A0A368W953"/>
<dbReference type="GO" id="GO:0010308">
    <property type="term" value="F:acireductone dioxygenase (Ni2+-requiring) activity"/>
    <property type="evidence" value="ECO:0007669"/>
    <property type="project" value="UniProtKB-UniRule"/>
</dbReference>
<evidence type="ECO:0000256" key="3">
    <source>
        <dbReference type="ARBA" id="ARBA00022605"/>
    </source>
</evidence>
<feature type="site" description="Important to generate the dianion" evidence="9">
    <location>
        <position position="107"/>
    </location>
</feature>
<evidence type="ECO:0000256" key="7">
    <source>
        <dbReference type="ARBA" id="ARBA00023004"/>
    </source>
</evidence>
<dbReference type="GO" id="GO:0010309">
    <property type="term" value="F:acireductone dioxygenase [iron(II)-requiring] activity"/>
    <property type="evidence" value="ECO:0007669"/>
    <property type="project" value="UniProtKB-UniRule"/>
</dbReference>
<evidence type="ECO:0000256" key="9">
    <source>
        <dbReference type="HAMAP-Rule" id="MF_01682"/>
    </source>
</evidence>
<comment type="cofactor">
    <cofactor evidence="9">
        <name>Fe(2+)</name>
        <dbReference type="ChEBI" id="CHEBI:29033"/>
    </cofactor>
    <text evidence="9">Binds 1 Fe(2+) cation per monomer.</text>
</comment>
<accession>A0A368W953</accession>
<dbReference type="GO" id="GO:0005506">
    <property type="term" value="F:iron ion binding"/>
    <property type="evidence" value="ECO:0007669"/>
    <property type="project" value="UniProtKB-UniRule"/>
</dbReference>
<dbReference type="InterPro" id="IPR014710">
    <property type="entry name" value="RmlC-like_jellyroll"/>
</dbReference>
<comment type="caution">
    <text evidence="10">The sequence shown here is derived from an EMBL/GenBank/DDBJ whole genome shotgun (WGS) entry which is preliminary data.</text>
</comment>
<comment type="caution">
    <text evidence="9">Lacks conserved residue(s) required for the propagation of feature annotation.</text>
</comment>
<feature type="binding site" evidence="9">
    <location>
        <position position="99"/>
    </location>
    <ligand>
        <name>Fe(2+)</name>
        <dbReference type="ChEBI" id="CHEBI:29033"/>
    </ligand>
</feature>
<evidence type="ECO:0000256" key="6">
    <source>
        <dbReference type="ARBA" id="ARBA00023002"/>
    </source>
</evidence>
<keyword evidence="7 9" id="KW-0408">Iron</keyword>
<proteinExistence type="inferred from homology"/>
<dbReference type="InterPro" id="IPR004313">
    <property type="entry name" value="ARD"/>
</dbReference>
<dbReference type="RefSeq" id="WP_114378480.1">
    <property type="nucleotide sequence ID" value="NZ_QPJD01000002.1"/>
</dbReference>
<dbReference type="OrthoDB" id="9795636at2"/>
<feature type="binding site" evidence="9">
    <location>
        <position position="105"/>
    </location>
    <ligand>
        <name>Ni(2+)</name>
        <dbReference type="ChEBI" id="CHEBI:49786"/>
    </ligand>
</feature>
<dbReference type="EC" id="1.13.11.53" evidence="9"/>
<dbReference type="UniPathway" id="UPA00904">
    <property type="reaction ID" value="UER00878"/>
</dbReference>
<dbReference type="EMBL" id="QPJD01000002">
    <property type="protein sequence ID" value="RCW50971.1"/>
    <property type="molecule type" value="Genomic_DNA"/>
</dbReference>
<dbReference type="PANTHER" id="PTHR23418:SF0">
    <property type="entry name" value="ACIREDUCTONE DIOXYGENASE"/>
    <property type="match status" value="1"/>
</dbReference>
<dbReference type="Gene3D" id="2.60.120.10">
    <property type="entry name" value="Jelly Rolls"/>
    <property type="match status" value="1"/>
</dbReference>
<evidence type="ECO:0000256" key="2">
    <source>
        <dbReference type="ARBA" id="ARBA00022596"/>
    </source>
</evidence>
<evidence type="ECO:0000256" key="8">
    <source>
        <dbReference type="ARBA" id="ARBA00023167"/>
    </source>
</evidence>
<keyword evidence="2 9" id="KW-0533">Nickel</keyword>
<protein>
    <recommendedName>
        <fullName evidence="9">Acireductone dioxygenase</fullName>
    </recommendedName>
    <alternativeName>
        <fullName evidence="9">1,2-dihydroxy-3-keto-5-methylthiopentene dioxygenase</fullName>
        <shortName evidence="9">DHK-MTPene dioxygenase</shortName>
    </alternativeName>
    <alternativeName>
        <fullName evidence="9">Acireductone dioxygenase (Fe(2+)-requiring)</fullName>
        <shortName evidence="9">ARD'</shortName>
        <shortName evidence="9">Fe-ARD</shortName>
        <ecNumber evidence="9">1.13.11.54</ecNumber>
    </alternativeName>
    <alternativeName>
        <fullName evidence="9">Acireductone dioxygenase (Ni(2+)-requiring)</fullName>
        <shortName evidence="9">ARD</shortName>
        <shortName evidence="9">Ni-ARD</shortName>
        <ecNumber evidence="9">1.13.11.53</ecNumber>
    </alternativeName>
</protein>
<reference evidence="10 11" key="1">
    <citation type="submission" date="2018-07" db="EMBL/GenBank/DDBJ databases">
        <title>Genomic Encyclopedia of Type Strains, Phase III (KMG-III): the genomes of soil and plant-associated and newly described type strains.</title>
        <authorList>
            <person name="Whitman W."/>
        </authorList>
    </citation>
    <scope>NUCLEOTIDE SEQUENCE [LARGE SCALE GENOMIC DNA]</scope>
    <source>
        <strain evidence="10 11">CECT 7506</strain>
    </source>
</reference>
<dbReference type="GO" id="GO:0016151">
    <property type="term" value="F:nickel cation binding"/>
    <property type="evidence" value="ECO:0007669"/>
    <property type="project" value="UniProtKB-UniRule"/>
</dbReference>